<dbReference type="InterPro" id="IPR037278">
    <property type="entry name" value="ARFGAP/RecO"/>
</dbReference>
<dbReference type="Pfam" id="PF01412">
    <property type="entry name" value="ArfGap"/>
    <property type="match status" value="1"/>
</dbReference>
<dbReference type="GO" id="GO:0008270">
    <property type="term" value="F:zinc ion binding"/>
    <property type="evidence" value="ECO:0007669"/>
    <property type="project" value="UniProtKB-KW"/>
</dbReference>
<dbReference type="InterPro" id="IPR044732">
    <property type="entry name" value="ArfGAP_SMAP1-like"/>
</dbReference>
<evidence type="ECO:0000256" key="1">
    <source>
        <dbReference type="PROSITE-ProRule" id="PRU00288"/>
    </source>
</evidence>
<dbReference type="SUPFAM" id="SSF57863">
    <property type="entry name" value="ArfGap/RecO-like zinc finger"/>
    <property type="match status" value="1"/>
</dbReference>
<dbReference type="Proteomes" id="UP000297245">
    <property type="component" value="Unassembled WGS sequence"/>
</dbReference>
<dbReference type="EMBL" id="ML179092">
    <property type="protein sequence ID" value="THV01235.1"/>
    <property type="molecule type" value="Genomic_DNA"/>
</dbReference>
<sequence>MSRQDKATTERNARTLRELVRRPENKTCADCKRNDPRWASWNLGVFLCIRCSGIHRSMGTHISKVKSVDLDIWTPEQMESIQKWGNHRANLYWEAHLKAGHVPPEHKIESFIRSKYESKRWAKNGPPPTDPSTLESDAPPTAAASEPVAQQSSSPPPRATHAPTSSISNRHASSPVTSRQPQARQLLSSTLLSQSPPPRANQAPAATATAAPTAAAAAPAPAPAPAPQNDLFSLDFHSPASTPAPSASPPPKKDMKQDIMSLFSTPSAQPPVPSMAGGGAGFGQFGGMGGGGGVGGMSQAGVWGNATNPGVAQVAQPATTTSMMGNSGTGMWGVSSGWNNGVGSMAPAQPNVWGAPAPVQQQQQQQAQPNLFASSNDVWGNSGTGATTMGGGSQDPFGSFSSGAPAAPKKDDAFGDIWGGFK</sequence>
<dbReference type="CDD" id="cd08839">
    <property type="entry name" value="ArfGap_SMAP"/>
    <property type="match status" value="1"/>
</dbReference>
<dbReference type="OrthoDB" id="10266696at2759"/>
<dbReference type="GO" id="GO:0005737">
    <property type="term" value="C:cytoplasm"/>
    <property type="evidence" value="ECO:0007669"/>
    <property type="project" value="TreeGrafter"/>
</dbReference>
<feature type="region of interest" description="Disordered" evidence="2">
    <location>
        <begin position="119"/>
        <end position="256"/>
    </location>
</feature>
<dbReference type="PANTHER" id="PTHR45705">
    <property type="entry name" value="FI20236P1"/>
    <property type="match status" value="1"/>
</dbReference>
<reference evidence="4 5" key="1">
    <citation type="journal article" date="2019" name="Nat. Ecol. Evol.">
        <title>Megaphylogeny resolves global patterns of mushroom evolution.</title>
        <authorList>
            <person name="Varga T."/>
            <person name="Krizsan K."/>
            <person name="Foldi C."/>
            <person name="Dima B."/>
            <person name="Sanchez-Garcia M."/>
            <person name="Sanchez-Ramirez S."/>
            <person name="Szollosi G.J."/>
            <person name="Szarkandi J.G."/>
            <person name="Papp V."/>
            <person name="Albert L."/>
            <person name="Andreopoulos W."/>
            <person name="Angelini C."/>
            <person name="Antonin V."/>
            <person name="Barry K.W."/>
            <person name="Bougher N.L."/>
            <person name="Buchanan P."/>
            <person name="Buyck B."/>
            <person name="Bense V."/>
            <person name="Catcheside P."/>
            <person name="Chovatia M."/>
            <person name="Cooper J."/>
            <person name="Damon W."/>
            <person name="Desjardin D."/>
            <person name="Finy P."/>
            <person name="Geml J."/>
            <person name="Haridas S."/>
            <person name="Hughes K."/>
            <person name="Justo A."/>
            <person name="Karasinski D."/>
            <person name="Kautmanova I."/>
            <person name="Kiss B."/>
            <person name="Kocsube S."/>
            <person name="Kotiranta H."/>
            <person name="LaButti K.M."/>
            <person name="Lechner B.E."/>
            <person name="Liimatainen K."/>
            <person name="Lipzen A."/>
            <person name="Lukacs Z."/>
            <person name="Mihaltcheva S."/>
            <person name="Morgado L.N."/>
            <person name="Niskanen T."/>
            <person name="Noordeloos M.E."/>
            <person name="Ohm R.A."/>
            <person name="Ortiz-Santana B."/>
            <person name="Ovrebo C."/>
            <person name="Racz N."/>
            <person name="Riley R."/>
            <person name="Savchenko A."/>
            <person name="Shiryaev A."/>
            <person name="Soop K."/>
            <person name="Spirin V."/>
            <person name="Szebenyi C."/>
            <person name="Tomsovsky M."/>
            <person name="Tulloss R.E."/>
            <person name="Uehling J."/>
            <person name="Grigoriev I.V."/>
            <person name="Vagvolgyi C."/>
            <person name="Papp T."/>
            <person name="Martin F.M."/>
            <person name="Miettinen O."/>
            <person name="Hibbett D.S."/>
            <person name="Nagy L.G."/>
        </authorList>
    </citation>
    <scope>NUCLEOTIDE SEQUENCE [LARGE SCALE GENOMIC DNA]</scope>
    <source>
        <strain evidence="4 5">CBS 962.96</strain>
    </source>
</reference>
<dbReference type="InterPro" id="IPR051718">
    <property type="entry name" value="ARF_GTPase-activating"/>
</dbReference>
<dbReference type="AlphaFoldDB" id="A0A4S8MF24"/>
<dbReference type="InterPro" id="IPR038508">
    <property type="entry name" value="ArfGAP_dom_sf"/>
</dbReference>
<dbReference type="Gene3D" id="1.10.220.150">
    <property type="entry name" value="Arf GTPase activating protein"/>
    <property type="match status" value="1"/>
</dbReference>
<feature type="domain" description="Arf-GAP" evidence="3">
    <location>
        <begin position="13"/>
        <end position="131"/>
    </location>
</feature>
<dbReference type="PANTHER" id="PTHR45705:SF14">
    <property type="entry name" value="ARF-GAP DOMAIN-CONTAINING PROTEIN"/>
    <property type="match status" value="1"/>
</dbReference>
<dbReference type="SMART" id="SM00105">
    <property type="entry name" value="ArfGap"/>
    <property type="match status" value="1"/>
</dbReference>
<keyword evidence="5" id="KW-1185">Reference proteome</keyword>
<evidence type="ECO:0000313" key="5">
    <source>
        <dbReference type="Proteomes" id="UP000297245"/>
    </source>
</evidence>
<evidence type="ECO:0000313" key="4">
    <source>
        <dbReference type="EMBL" id="THV01235.1"/>
    </source>
</evidence>
<evidence type="ECO:0000259" key="3">
    <source>
        <dbReference type="PROSITE" id="PS50115"/>
    </source>
</evidence>
<name>A0A4S8MF24_DENBC</name>
<keyword evidence="1" id="KW-0479">Metal-binding</keyword>
<organism evidence="4 5">
    <name type="scientific">Dendrothele bispora (strain CBS 962.96)</name>
    <dbReference type="NCBI Taxonomy" id="1314807"/>
    <lineage>
        <taxon>Eukaryota</taxon>
        <taxon>Fungi</taxon>
        <taxon>Dikarya</taxon>
        <taxon>Basidiomycota</taxon>
        <taxon>Agaricomycotina</taxon>
        <taxon>Agaricomycetes</taxon>
        <taxon>Agaricomycetidae</taxon>
        <taxon>Agaricales</taxon>
        <taxon>Agaricales incertae sedis</taxon>
        <taxon>Dendrothele</taxon>
    </lineage>
</organism>
<feature type="region of interest" description="Disordered" evidence="2">
    <location>
        <begin position="378"/>
        <end position="422"/>
    </location>
</feature>
<dbReference type="PRINTS" id="PR00405">
    <property type="entry name" value="REVINTRACTNG"/>
</dbReference>
<feature type="compositionally biased region" description="Low complexity" evidence="2">
    <location>
        <begin position="185"/>
        <end position="219"/>
    </location>
</feature>
<accession>A0A4S8MF24</accession>
<keyword evidence="1" id="KW-0863">Zinc-finger</keyword>
<keyword evidence="1" id="KW-0862">Zinc</keyword>
<evidence type="ECO:0000256" key="2">
    <source>
        <dbReference type="SAM" id="MobiDB-lite"/>
    </source>
</evidence>
<dbReference type="InterPro" id="IPR001164">
    <property type="entry name" value="ArfGAP_dom"/>
</dbReference>
<dbReference type="GO" id="GO:0005096">
    <property type="term" value="F:GTPase activator activity"/>
    <property type="evidence" value="ECO:0007669"/>
    <property type="project" value="InterPro"/>
</dbReference>
<dbReference type="FunFam" id="1.10.220.150:FF:000010">
    <property type="entry name" value="Stromal membrane-associated protein"/>
    <property type="match status" value="1"/>
</dbReference>
<feature type="compositionally biased region" description="Polar residues" evidence="2">
    <location>
        <begin position="162"/>
        <end position="183"/>
    </location>
</feature>
<dbReference type="PROSITE" id="PS50115">
    <property type="entry name" value="ARFGAP"/>
    <property type="match status" value="1"/>
</dbReference>
<proteinExistence type="predicted"/>
<protein>
    <submittedName>
        <fullName evidence="4">ArfGap-domain-containing protein</fullName>
    </submittedName>
</protein>
<gene>
    <name evidence="4" type="ORF">K435DRAFT_750382</name>
</gene>